<evidence type="ECO:0008006" key="3">
    <source>
        <dbReference type="Google" id="ProtNLM"/>
    </source>
</evidence>
<dbReference type="Gene3D" id="1.20.910.10">
    <property type="entry name" value="Heme oxygenase-like"/>
    <property type="match status" value="1"/>
</dbReference>
<sequence length="206" mass="22091">MIGGVEEIVELRGRANEADIFPANLRDRLRSATSPYHAEVDLGFSVLDLCTRSTLARFLATHGTALRAIRCRPGRRASAAEALRAEMIEALDADLRHLGAQPADPILPVEADATAVLYVLLGSQMGMRVLRKRWVTATDPAVAGAGRIFNLRLKPVAWQTLCAEMTGQAAGDEIADRVAEDACRVFEVYIRALANGAEGALPGSGL</sequence>
<proteinExistence type="predicted"/>
<dbReference type="CDD" id="cd19166">
    <property type="entry name" value="HemeO-bac"/>
    <property type="match status" value="1"/>
</dbReference>
<name>A0A2T4JNS0_9RHOB</name>
<protein>
    <recommendedName>
        <fullName evidence="3">Heme oxygenase</fullName>
    </recommendedName>
</protein>
<dbReference type="InterPro" id="IPR016084">
    <property type="entry name" value="Haem_Oase-like_multi-hlx"/>
</dbReference>
<organism evidence="1 2">
    <name type="scientific">Cereibacter changlensis JA139</name>
    <dbReference type="NCBI Taxonomy" id="1188249"/>
    <lineage>
        <taxon>Bacteria</taxon>
        <taxon>Pseudomonadati</taxon>
        <taxon>Pseudomonadota</taxon>
        <taxon>Alphaproteobacteria</taxon>
        <taxon>Rhodobacterales</taxon>
        <taxon>Paracoccaceae</taxon>
        <taxon>Cereibacter</taxon>
    </lineage>
</organism>
<dbReference type="AlphaFoldDB" id="A0A2T4JNS0"/>
<dbReference type="SUPFAM" id="SSF48613">
    <property type="entry name" value="Heme oxygenase-like"/>
    <property type="match status" value="1"/>
</dbReference>
<evidence type="ECO:0000313" key="2">
    <source>
        <dbReference type="Proteomes" id="UP000241010"/>
    </source>
</evidence>
<reference evidence="1 2" key="1">
    <citation type="submission" date="2018-03" db="EMBL/GenBank/DDBJ databases">
        <title>Cereibacter changlensis.</title>
        <authorList>
            <person name="Meyer T.E."/>
            <person name="Miller S."/>
            <person name="Lodha T."/>
            <person name="Gandham S."/>
            <person name="Chintalapati S."/>
            <person name="Chintalapati V.R."/>
        </authorList>
    </citation>
    <scope>NUCLEOTIDE SEQUENCE [LARGE SCALE GENOMIC DNA]</scope>
    <source>
        <strain evidence="1 2">JA139</strain>
    </source>
</reference>
<comment type="caution">
    <text evidence="1">The sequence shown here is derived from an EMBL/GenBank/DDBJ whole genome shotgun (WGS) entry which is preliminary data.</text>
</comment>
<accession>A0A2T4JNS0</accession>
<gene>
    <name evidence="1" type="ORF">C5F48_22390</name>
</gene>
<keyword evidence="2" id="KW-1185">Reference proteome</keyword>
<dbReference type="EMBL" id="PZKG01000233">
    <property type="protein sequence ID" value="PTE19536.1"/>
    <property type="molecule type" value="Genomic_DNA"/>
</dbReference>
<dbReference type="Proteomes" id="UP000241010">
    <property type="component" value="Unassembled WGS sequence"/>
</dbReference>
<evidence type="ECO:0000313" key="1">
    <source>
        <dbReference type="EMBL" id="PTE19536.1"/>
    </source>
</evidence>